<name>A0A084Y6Z3_9PROT</name>
<gene>
    <name evidence="1" type="ORF">AW09_004419</name>
</gene>
<dbReference type="AlphaFoldDB" id="A0A084Y6Z3"/>
<dbReference type="EMBL" id="JDVG02000695">
    <property type="protein sequence ID" value="KFB70487.1"/>
    <property type="molecule type" value="Genomic_DNA"/>
</dbReference>
<organism evidence="1 2">
    <name type="scientific">Candidatus Accumulibacter phosphatis</name>
    <dbReference type="NCBI Taxonomy" id="327160"/>
    <lineage>
        <taxon>Bacteria</taxon>
        <taxon>Pseudomonadati</taxon>
        <taxon>Pseudomonadota</taxon>
        <taxon>Betaproteobacteria</taxon>
        <taxon>Candidatus Accumulibacter</taxon>
    </lineage>
</organism>
<reference evidence="1 2" key="1">
    <citation type="submission" date="2014-02" db="EMBL/GenBank/DDBJ databases">
        <title>Expanding our view of genomic diversity in Candidatus Accumulibacter clades.</title>
        <authorList>
            <person name="Skennerton C.T."/>
            <person name="Barr J.J."/>
            <person name="Slater F.R."/>
            <person name="Bond P.L."/>
            <person name="Tyson G.W."/>
        </authorList>
    </citation>
    <scope>NUCLEOTIDE SEQUENCE [LARGE SCALE GENOMIC DNA]</scope>
    <source>
        <strain evidence="2">BA-91</strain>
    </source>
</reference>
<sequence>MRIHLFPQRPDHPLADAKELKRILAELHVDKAANAVDELTSWFDSLKHARNFRLDHYFDVLRQLDDAGQPHLRRLARDYLYSSYLSRREQQRLWERSYGYWAAVAALYDLCTTRARLESKDRGTDAFKISLPLADARLQAALRTCIKWLTYRYEPIEKDLWKGLGRTVLAAEAAGHAQKPVPLYPGPMSSSSVAQQYLHALVFSTSSMDSLVPQQIELADRLIAHFLPAFVCSPDCRAGSIYWVDATRGSAPARLARQPGAARPGLRFFSPGQALAGLEELIHVVERDEVPASLNLGGEFTQKALLPVLRHLRVCWALQPPQRRHQRHTVATRMAVLPGFDHSYTVFSGAAASLQAEAQSWVVENVSLGGLRTCFDDSSTDRITLGSLLCMQVEGGDNWLLGMARRFNRLAGGRANLGVQLLARQAQSIELRPRRSGFSAAVAIPGIWLHDGEVPGIVRIVLPLGSFSVRETLDFSQDGRLHLLTPMEVESTGSDYEIARYNDQSPA</sequence>
<proteinExistence type="predicted"/>
<evidence type="ECO:0000313" key="1">
    <source>
        <dbReference type="EMBL" id="KFB70487.1"/>
    </source>
</evidence>
<dbReference type="Proteomes" id="UP000020077">
    <property type="component" value="Unassembled WGS sequence"/>
</dbReference>
<evidence type="ECO:0000313" key="2">
    <source>
        <dbReference type="Proteomes" id="UP000020077"/>
    </source>
</evidence>
<comment type="caution">
    <text evidence="1">The sequence shown here is derived from an EMBL/GenBank/DDBJ whole genome shotgun (WGS) entry which is preliminary data.</text>
</comment>
<evidence type="ECO:0008006" key="3">
    <source>
        <dbReference type="Google" id="ProtNLM"/>
    </source>
</evidence>
<accession>A0A084Y6Z3</accession>
<protein>
    <recommendedName>
        <fullName evidence="3">PilZ domain-containing protein</fullName>
    </recommendedName>
</protein>